<accession>A0A813KAN2</accession>
<evidence type="ECO:0000313" key="3">
    <source>
        <dbReference type="Proteomes" id="UP000626109"/>
    </source>
</evidence>
<keyword evidence="4" id="KW-1185">Reference proteome</keyword>
<reference evidence="2" key="1">
    <citation type="submission" date="2021-02" db="EMBL/GenBank/DDBJ databases">
        <authorList>
            <person name="Dougan E. K."/>
            <person name="Rhodes N."/>
            <person name="Thang M."/>
            <person name="Chan C."/>
        </authorList>
    </citation>
    <scope>NUCLEOTIDE SEQUENCE</scope>
</reference>
<evidence type="ECO:0000313" key="1">
    <source>
        <dbReference type="EMBL" id="CAE8591188.1"/>
    </source>
</evidence>
<dbReference type="EMBL" id="CAJNNV010004755">
    <property type="protein sequence ID" value="CAE8591188.1"/>
    <property type="molecule type" value="Genomic_DNA"/>
</dbReference>
<proteinExistence type="predicted"/>
<dbReference type="AlphaFoldDB" id="A0A813KAN2"/>
<dbReference type="Proteomes" id="UP000626109">
    <property type="component" value="Unassembled WGS sequence"/>
</dbReference>
<dbReference type="EMBL" id="CAJNNW010029154">
    <property type="protein sequence ID" value="CAE8699236.1"/>
    <property type="molecule type" value="Genomic_DNA"/>
</dbReference>
<evidence type="ECO:0000313" key="4">
    <source>
        <dbReference type="Proteomes" id="UP000654075"/>
    </source>
</evidence>
<dbReference type="OrthoDB" id="9977624at2759"/>
<name>A0A813KAN2_POLGL</name>
<gene>
    <name evidence="1" type="ORF">PGLA1383_LOCUS9876</name>
    <name evidence="2" type="ORF">PGLA2088_LOCUS31078</name>
</gene>
<evidence type="ECO:0000313" key="2">
    <source>
        <dbReference type="EMBL" id="CAE8699236.1"/>
    </source>
</evidence>
<sequence>MCTALQYVPFMRDGGVFVALGTVSHRAGRDFPTFMEQQLAGGGAPYLRALYADPGKKLRLGLPHPSLGEDGWFASLDEETITQRLKEAVDLVRSGFKIPVRPEENMSPEGQVLVEFSNKYAKACKAMQFGRNEEYECAIFGWPEPVVYEIGPWSETGKCARKNTSLLRKLRRARNLSGYGAPEE</sequence>
<organism evidence="2 3">
    <name type="scientific">Polarella glacialis</name>
    <name type="common">Dinoflagellate</name>
    <dbReference type="NCBI Taxonomy" id="89957"/>
    <lineage>
        <taxon>Eukaryota</taxon>
        <taxon>Sar</taxon>
        <taxon>Alveolata</taxon>
        <taxon>Dinophyceae</taxon>
        <taxon>Suessiales</taxon>
        <taxon>Suessiaceae</taxon>
        <taxon>Polarella</taxon>
    </lineage>
</organism>
<dbReference type="Proteomes" id="UP000654075">
    <property type="component" value="Unassembled WGS sequence"/>
</dbReference>
<comment type="caution">
    <text evidence="2">The sequence shown here is derived from an EMBL/GenBank/DDBJ whole genome shotgun (WGS) entry which is preliminary data.</text>
</comment>
<protein>
    <submittedName>
        <fullName evidence="2">Uncharacterized protein</fullName>
    </submittedName>
</protein>